<dbReference type="Pfam" id="PF13404">
    <property type="entry name" value="HTH_AsnC-type"/>
    <property type="match status" value="2"/>
</dbReference>
<dbReference type="SMART" id="SM00344">
    <property type="entry name" value="HTH_ASNC"/>
    <property type="match status" value="2"/>
</dbReference>
<dbReference type="RefSeq" id="WP_091074403.1">
    <property type="nucleotide sequence ID" value="NZ_LT629799.1"/>
</dbReference>
<dbReference type="GO" id="GO:0043565">
    <property type="term" value="F:sequence-specific DNA binding"/>
    <property type="evidence" value="ECO:0007669"/>
    <property type="project" value="InterPro"/>
</dbReference>
<dbReference type="SUPFAM" id="SSF46785">
    <property type="entry name" value="Winged helix' DNA-binding domain"/>
    <property type="match status" value="2"/>
</dbReference>
<dbReference type="InterPro" id="IPR011008">
    <property type="entry name" value="Dimeric_a/b-barrel"/>
</dbReference>
<dbReference type="SUPFAM" id="SSF54909">
    <property type="entry name" value="Dimeric alpha+beta barrel"/>
    <property type="match status" value="2"/>
</dbReference>
<dbReference type="InterPro" id="IPR019888">
    <property type="entry name" value="Tscrpt_reg_AsnC-like"/>
</dbReference>
<dbReference type="PRINTS" id="PR00033">
    <property type="entry name" value="HTHASNC"/>
</dbReference>
<dbReference type="InterPro" id="IPR019887">
    <property type="entry name" value="Tscrpt_reg_AsnC/Lrp_C"/>
</dbReference>
<evidence type="ECO:0000256" key="1">
    <source>
        <dbReference type="ARBA" id="ARBA00023015"/>
    </source>
</evidence>
<evidence type="ECO:0000256" key="2">
    <source>
        <dbReference type="ARBA" id="ARBA00023125"/>
    </source>
</evidence>
<evidence type="ECO:0000313" key="6">
    <source>
        <dbReference type="Proteomes" id="UP000198825"/>
    </source>
</evidence>
<evidence type="ECO:0000256" key="3">
    <source>
        <dbReference type="ARBA" id="ARBA00023163"/>
    </source>
</evidence>
<feature type="domain" description="HTH asnC-type" evidence="4">
    <location>
        <begin position="10"/>
        <end position="70"/>
    </location>
</feature>
<gene>
    <name evidence="5" type="ORF">SAMN04488544_2150</name>
</gene>
<dbReference type="GO" id="GO:0043200">
    <property type="term" value="P:response to amino acid"/>
    <property type="evidence" value="ECO:0007669"/>
    <property type="project" value="TreeGrafter"/>
</dbReference>
<dbReference type="STRING" id="546874.SAMN04488544_2150"/>
<reference evidence="6" key="1">
    <citation type="submission" date="2016-10" db="EMBL/GenBank/DDBJ databases">
        <authorList>
            <person name="Varghese N."/>
            <person name="Submissions S."/>
        </authorList>
    </citation>
    <scope>NUCLEOTIDE SEQUENCE [LARGE SCALE GENOMIC DNA]</scope>
    <source>
        <strain evidence="6">DSM 21743</strain>
    </source>
</reference>
<accession>A0A1H2MIX5</accession>
<dbReference type="Gene3D" id="3.30.70.920">
    <property type="match status" value="2"/>
</dbReference>
<dbReference type="Gene3D" id="1.10.10.10">
    <property type="entry name" value="Winged helix-like DNA-binding domain superfamily/Winged helix DNA-binding domain"/>
    <property type="match status" value="2"/>
</dbReference>
<dbReference type="OrthoDB" id="4050641at2"/>
<dbReference type="InterPro" id="IPR036390">
    <property type="entry name" value="WH_DNA-bd_sf"/>
</dbReference>
<evidence type="ECO:0000259" key="4">
    <source>
        <dbReference type="PROSITE" id="PS50956"/>
    </source>
</evidence>
<evidence type="ECO:0000313" key="5">
    <source>
        <dbReference type="EMBL" id="SDU93082.1"/>
    </source>
</evidence>
<protein>
    <submittedName>
        <fullName evidence="5">DNA-binding transcriptional regulator, Lrp family</fullName>
    </submittedName>
</protein>
<keyword evidence="2 5" id="KW-0238">DNA-binding</keyword>
<dbReference type="GO" id="GO:0005829">
    <property type="term" value="C:cytosol"/>
    <property type="evidence" value="ECO:0007669"/>
    <property type="project" value="TreeGrafter"/>
</dbReference>
<sequence>MPAARPLDGLTDLDRRIIVALQRDGRASWTSIAELVGSSAPTVVRRGQQLLASGVVSVTVQPAIGSLGPTDLFLTRINCRPGRQREVAERLAAWSDVRFLSVVSGRYDIVAEIAVRGGAAHYSALISPLQQTEGVERWRSDLLLHVYKVGHDWSRQLFASELAPRPVDGTDPDVPAWTPDADGEPPACAPTHFDDVDRQIIDVLAGDGRATFQKVGADVGLNESSVRRRFERLRSQGCVDVLTLVPAAALGMGAETLITVRVRPGRLAQVAAALAAHSAVRYVAALLDDSSLLCEVIAGSNESLWHFVNDTLATLDGVQGWDASMELLQLKRGFTETPWWRDQVVEETPAPVRDSRTAS</sequence>
<dbReference type="Pfam" id="PF01037">
    <property type="entry name" value="AsnC_trans_reg"/>
    <property type="match status" value="2"/>
</dbReference>
<organism evidence="5 6">
    <name type="scientific">Microlunatus sagamiharensis</name>
    <dbReference type="NCBI Taxonomy" id="546874"/>
    <lineage>
        <taxon>Bacteria</taxon>
        <taxon>Bacillati</taxon>
        <taxon>Actinomycetota</taxon>
        <taxon>Actinomycetes</taxon>
        <taxon>Propionibacteriales</taxon>
        <taxon>Propionibacteriaceae</taxon>
        <taxon>Microlunatus</taxon>
    </lineage>
</organism>
<keyword evidence="6" id="KW-1185">Reference proteome</keyword>
<name>A0A1H2MIX5_9ACTN</name>
<dbReference type="PANTHER" id="PTHR30154">
    <property type="entry name" value="LEUCINE-RESPONSIVE REGULATORY PROTEIN"/>
    <property type="match status" value="1"/>
</dbReference>
<dbReference type="Proteomes" id="UP000198825">
    <property type="component" value="Chromosome I"/>
</dbReference>
<dbReference type="InterPro" id="IPR036388">
    <property type="entry name" value="WH-like_DNA-bd_sf"/>
</dbReference>
<dbReference type="AlphaFoldDB" id="A0A1H2MIX5"/>
<dbReference type="PROSITE" id="PS50956">
    <property type="entry name" value="HTH_ASNC_2"/>
    <property type="match status" value="1"/>
</dbReference>
<keyword evidence="1" id="KW-0805">Transcription regulation</keyword>
<keyword evidence="3" id="KW-0804">Transcription</keyword>
<proteinExistence type="predicted"/>
<dbReference type="PANTHER" id="PTHR30154:SF34">
    <property type="entry name" value="TRANSCRIPTIONAL REGULATOR AZLB"/>
    <property type="match status" value="1"/>
</dbReference>
<dbReference type="InterPro" id="IPR000485">
    <property type="entry name" value="AsnC-type_HTH_dom"/>
</dbReference>
<dbReference type="EMBL" id="LT629799">
    <property type="protein sequence ID" value="SDU93082.1"/>
    <property type="molecule type" value="Genomic_DNA"/>
</dbReference>